<dbReference type="EMBL" id="JQAX01000003">
    <property type="protein sequence ID" value="KRN31778.1"/>
    <property type="molecule type" value="Genomic_DNA"/>
</dbReference>
<evidence type="ECO:0000256" key="6">
    <source>
        <dbReference type="ARBA" id="ARBA00023049"/>
    </source>
</evidence>
<feature type="domain" description="MPN" evidence="7">
    <location>
        <begin position="2"/>
        <end position="128"/>
    </location>
</feature>
<dbReference type="GO" id="GO:0008237">
    <property type="term" value="F:metallopeptidase activity"/>
    <property type="evidence" value="ECO:0007669"/>
    <property type="project" value="UniProtKB-KW"/>
</dbReference>
<keyword evidence="4" id="KW-0378">Hydrolase</keyword>
<dbReference type="GO" id="GO:0006508">
    <property type="term" value="P:proteolysis"/>
    <property type="evidence" value="ECO:0007669"/>
    <property type="project" value="UniProtKB-KW"/>
</dbReference>
<dbReference type="OrthoDB" id="9804482at2"/>
<keyword evidence="9" id="KW-1185">Reference proteome</keyword>
<keyword evidence="5" id="KW-0862">Zinc</keyword>
<evidence type="ECO:0000313" key="9">
    <source>
        <dbReference type="Proteomes" id="UP000051296"/>
    </source>
</evidence>
<name>A0A0R2FTR5_9LACO</name>
<dbReference type="Pfam" id="PF04002">
    <property type="entry name" value="RadC"/>
    <property type="match status" value="1"/>
</dbReference>
<dbReference type="PATRIC" id="fig|1123500.6.peg.1039"/>
<evidence type="ECO:0000256" key="3">
    <source>
        <dbReference type="ARBA" id="ARBA00022723"/>
    </source>
</evidence>
<reference evidence="8 9" key="1">
    <citation type="journal article" date="2015" name="Genome Announc.">
        <title>Expanding the biotechnology potential of lactobacilli through comparative genomics of 213 strains and associated genera.</title>
        <authorList>
            <person name="Sun Z."/>
            <person name="Harris H.M."/>
            <person name="McCann A."/>
            <person name="Guo C."/>
            <person name="Argimon S."/>
            <person name="Zhang W."/>
            <person name="Yang X."/>
            <person name="Jeffery I.B."/>
            <person name="Cooney J.C."/>
            <person name="Kagawa T.F."/>
            <person name="Liu W."/>
            <person name="Song Y."/>
            <person name="Salvetti E."/>
            <person name="Wrobel A."/>
            <person name="Rasinkangas P."/>
            <person name="Parkhill J."/>
            <person name="Rea M.C."/>
            <person name="O'Sullivan O."/>
            <person name="Ritari J."/>
            <person name="Douillard F.P."/>
            <person name="Paul Ross R."/>
            <person name="Yang R."/>
            <person name="Briner A.E."/>
            <person name="Felis G.E."/>
            <person name="de Vos W.M."/>
            <person name="Barrangou R."/>
            <person name="Klaenhammer T.R."/>
            <person name="Caufield P.W."/>
            <person name="Cui Y."/>
            <person name="Zhang H."/>
            <person name="O'Toole P.W."/>
        </authorList>
    </citation>
    <scope>NUCLEOTIDE SEQUENCE [LARGE SCALE GENOMIC DNA]</scope>
    <source>
        <strain evidence="8 9">DSM 20190</strain>
    </source>
</reference>
<accession>A0A0R2FTR5</accession>
<keyword evidence="3" id="KW-0479">Metal-binding</keyword>
<evidence type="ECO:0000259" key="7">
    <source>
        <dbReference type="PROSITE" id="PS50249"/>
    </source>
</evidence>
<keyword evidence="6" id="KW-0482">Metalloprotease</keyword>
<evidence type="ECO:0000256" key="5">
    <source>
        <dbReference type="ARBA" id="ARBA00022833"/>
    </source>
</evidence>
<dbReference type="Gene3D" id="3.40.140.10">
    <property type="entry name" value="Cytidine Deaminase, domain 2"/>
    <property type="match status" value="1"/>
</dbReference>
<comment type="similarity">
    <text evidence="1">Belongs to the UPF0758 family.</text>
</comment>
<sequence length="143" mass="16169">MQEIKSIQGLGSFLAQTYGSQPQETCRLIAVNSQLQILEISTVALGTVNQVQIHPRDIFRRLVSLNAYGFIIAHNHPSGQLKASRADWQAIYQLALCSSIMQIVFLDFIIINRSHFCSHCTLKRWPKITLETLLGLWTTMAKL</sequence>
<dbReference type="InterPro" id="IPR020891">
    <property type="entry name" value="UPF0758_CS"/>
</dbReference>
<proteinExistence type="inferred from homology"/>
<dbReference type="eggNOG" id="COG2003">
    <property type="taxonomic scope" value="Bacteria"/>
</dbReference>
<dbReference type="PROSITE" id="PS50249">
    <property type="entry name" value="MPN"/>
    <property type="match status" value="1"/>
</dbReference>
<dbReference type="InterPro" id="IPR025657">
    <property type="entry name" value="RadC_JAB"/>
</dbReference>
<evidence type="ECO:0000313" key="8">
    <source>
        <dbReference type="EMBL" id="KRN31778.1"/>
    </source>
</evidence>
<dbReference type="GO" id="GO:0046872">
    <property type="term" value="F:metal ion binding"/>
    <property type="evidence" value="ECO:0007669"/>
    <property type="project" value="UniProtKB-KW"/>
</dbReference>
<dbReference type="InterPro" id="IPR037518">
    <property type="entry name" value="MPN"/>
</dbReference>
<dbReference type="PANTHER" id="PTHR30471">
    <property type="entry name" value="DNA REPAIR PROTEIN RADC"/>
    <property type="match status" value="1"/>
</dbReference>
<evidence type="ECO:0000256" key="2">
    <source>
        <dbReference type="ARBA" id="ARBA00022670"/>
    </source>
</evidence>
<dbReference type="InterPro" id="IPR001405">
    <property type="entry name" value="UPF0758"/>
</dbReference>
<dbReference type="InParanoid" id="A0A0R2FTR5"/>
<evidence type="ECO:0000256" key="1">
    <source>
        <dbReference type="ARBA" id="ARBA00010243"/>
    </source>
</evidence>
<dbReference type="AlphaFoldDB" id="A0A0R2FTR5"/>
<dbReference type="RefSeq" id="WP_022791719.1">
    <property type="nucleotide sequence ID" value="NZ_ATUU01000003.1"/>
</dbReference>
<protein>
    <submittedName>
        <fullName evidence="8">Dna repair protein radc</fullName>
    </submittedName>
</protein>
<dbReference type="PROSITE" id="PS01302">
    <property type="entry name" value="UPF0758"/>
    <property type="match status" value="1"/>
</dbReference>
<comment type="caution">
    <text evidence="8">The sequence shown here is derived from an EMBL/GenBank/DDBJ whole genome shotgun (WGS) entry which is preliminary data.</text>
</comment>
<dbReference type="Proteomes" id="UP000051296">
    <property type="component" value="Unassembled WGS sequence"/>
</dbReference>
<dbReference type="PANTHER" id="PTHR30471:SF3">
    <property type="entry name" value="UPF0758 PROTEIN YEES-RELATED"/>
    <property type="match status" value="1"/>
</dbReference>
<evidence type="ECO:0000256" key="4">
    <source>
        <dbReference type="ARBA" id="ARBA00022801"/>
    </source>
</evidence>
<organism evidence="8 9">
    <name type="scientific">Weissella halotolerans DSM 20190</name>
    <dbReference type="NCBI Taxonomy" id="1123500"/>
    <lineage>
        <taxon>Bacteria</taxon>
        <taxon>Bacillati</taxon>
        <taxon>Bacillota</taxon>
        <taxon>Bacilli</taxon>
        <taxon>Lactobacillales</taxon>
        <taxon>Lactobacillaceae</taxon>
        <taxon>Weissella</taxon>
    </lineage>
</organism>
<dbReference type="STRING" id="1123500.GCA_000420365_00963"/>
<keyword evidence="2" id="KW-0645">Protease</keyword>
<gene>
    <name evidence="8" type="ORF">IV68_GL001035</name>
</gene>